<evidence type="ECO:0000313" key="3">
    <source>
        <dbReference type="Proteomes" id="UP000254817"/>
    </source>
</evidence>
<dbReference type="Proteomes" id="UP000254817">
    <property type="component" value="Unassembled WGS sequence"/>
</dbReference>
<sequence>MATLLTSGLTVPEYYKNGGVLDFELDALEVGGNSTDFENYPSLVNILSKGFELPATSMVSDPKFLAPILVYGDFWTKLHAYTYAMGGSVVYKQLPSGRYHARCEWH</sequence>
<evidence type="ECO:0000313" key="1">
    <source>
        <dbReference type="EMBL" id="EFC9751121.1"/>
    </source>
</evidence>
<dbReference type="AlphaFoldDB" id="A0A1A9PE73"/>
<dbReference type="RefSeq" id="WP_000212683.1">
    <property type="nucleotide sequence ID" value="NZ_BFOS01000022.1"/>
</dbReference>
<organism evidence="1 4">
    <name type="scientific">Escherichia coli</name>
    <dbReference type="NCBI Taxonomy" id="562"/>
    <lineage>
        <taxon>Bacteria</taxon>
        <taxon>Pseudomonadati</taxon>
        <taxon>Pseudomonadota</taxon>
        <taxon>Gammaproteobacteria</taxon>
        <taxon>Enterobacterales</taxon>
        <taxon>Enterobacteriaceae</taxon>
        <taxon>Escherichia</taxon>
    </lineage>
</organism>
<reference evidence="1 4" key="2">
    <citation type="submission" date="2019-05" db="EMBL/GenBank/DDBJ databases">
        <authorList>
            <consortium name="NARMS: The National Antimicrobial Resistance Monitoring System"/>
        </authorList>
    </citation>
    <scope>NUCLEOTIDE SEQUENCE [LARGE SCALE GENOMIC DNA]</scope>
    <source>
        <strain evidence="1 4">CVM N18EC122</strain>
    </source>
</reference>
<dbReference type="EMBL" id="AASEBA010000035">
    <property type="protein sequence ID" value="EFC9751121.1"/>
    <property type="molecule type" value="Genomic_DNA"/>
</dbReference>
<accession>A0A1A9PE73</accession>
<dbReference type="Proteomes" id="UP000532204">
    <property type="component" value="Unassembled WGS sequence"/>
</dbReference>
<evidence type="ECO:0000313" key="2">
    <source>
        <dbReference type="EMBL" id="STI48108.1"/>
    </source>
</evidence>
<protein>
    <submittedName>
        <fullName evidence="1">Uncharacterized protein</fullName>
    </submittedName>
</protein>
<evidence type="ECO:0000313" key="4">
    <source>
        <dbReference type="Proteomes" id="UP000532204"/>
    </source>
</evidence>
<gene>
    <name evidence="1" type="ORF">E6D34_17955</name>
    <name evidence="2" type="ORF">NCTC11112_07340</name>
</gene>
<name>A0A1A9PE73_ECOLX</name>
<proteinExistence type="predicted"/>
<dbReference type="EMBL" id="UGAW01000002">
    <property type="protein sequence ID" value="STI48108.1"/>
    <property type="molecule type" value="Genomic_DNA"/>
</dbReference>
<reference evidence="2 3" key="1">
    <citation type="submission" date="2018-06" db="EMBL/GenBank/DDBJ databases">
        <authorList>
            <consortium name="Pathogen Informatics"/>
            <person name="Doyle S."/>
        </authorList>
    </citation>
    <scope>NUCLEOTIDE SEQUENCE [LARGE SCALE GENOMIC DNA]</scope>
    <source>
        <strain evidence="2 3">NCTC11112</strain>
    </source>
</reference>